<dbReference type="PROSITE" id="PS51186">
    <property type="entry name" value="GNAT"/>
    <property type="match status" value="1"/>
</dbReference>
<evidence type="ECO:0000313" key="4">
    <source>
        <dbReference type="EMBL" id="EXG83060.1"/>
    </source>
</evidence>
<dbReference type="CDD" id="cd04301">
    <property type="entry name" value="NAT_SF"/>
    <property type="match status" value="1"/>
</dbReference>
<dbReference type="HOGENOM" id="CLU_773596_0_0_9"/>
<evidence type="ECO:0000256" key="2">
    <source>
        <dbReference type="ARBA" id="ARBA00023315"/>
    </source>
</evidence>
<keyword evidence="1 4" id="KW-0808">Transferase</keyword>
<keyword evidence="4" id="KW-0687">Ribonucleoprotein</keyword>
<gene>
    <name evidence="4" type="ORF">SacsacDRAFT_0025</name>
</gene>
<keyword evidence="5" id="KW-1185">Reference proteome</keyword>
<dbReference type="OrthoDB" id="948250at2"/>
<dbReference type="PANTHER" id="PTHR43072">
    <property type="entry name" value="N-ACETYLTRANSFERASE"/>
    <property type="match status" value="1"/>
</dbReference>
<dbReference type="PANTHER" id="PTHR43072:SF23">
    <property type="entry name" value="UPF0039 PROTEIN C11D3.02C"/>
    <property type="match status" value="1"/>
</dbReference>
<name>A0A010YS74_9BACL</name>
<reference evidence="4 5" key="1">
    <citation type="submission" date="2013-07" db="EMBL/GenBank/DDBJ databases">
        <authorList>
            <consortium name="DOE Joint Genome Institute"/>
            <person name="Anderson I."/>
            <person name="Huntemann M."/>
            <person name="Han J."/>
            <person name="Chen A."/>
            <person name="Kyrpides N."/>
            <person name="Mavromatis K."/>
            <person name="Markowitz V."/>
            <person name="Palaniappan K."/>
            <person name="Ivanova N."/>
            <person name="Schaumberg A."/>
            <person name="Pati A."/>
            <person name="Liolios K."/>
            <person name="Nordberg H.P."/>
            <person name="Cantor M.N."/>
            <person name="Hua S.X."/>
            <person name="Woyke T."/>
        </authorList>
    </citation>
    <scope>NUCLEOTIDE SEQUENCE [LARGE SCALE GENOMIC DNA]</scope>
    <source>
        <strain evidence="4 5">DSM 19268</strain>
    </source>
</reference>
<dbReference type="Gene3D" id="3.40.630.30">
    <property type="match status" value="2"/>
</dbReference>
<sequence length="358" mass="41080">MERGRISRMEQVIRESEPNALPIELLKQGDPLDWRIETYLHEAEWWSIRAATEEVLAVVGCLRMGAEEAEIVNIALKGRTAEELEQLIRLLQEVDTEWTQRGVRRLMAYIGAWETDLLYACQRAGFRIVAAEPDYYADFQLAPAEGSGLRRLDRLMLELLAQGRNSSEAVLRDVFGDRPVEQRPTIRRAELRDSRSLLSMKKRLDRETTSMLYEPGERRLTDGDQLEQIRSLLRSSNSLMLVAEMDGEVVGYLEATGGKVRRNQHTIYIVVGILEVCTGKGLGRRLFQEMFEWAARRQVLRAELTVQASNQRAYRLYRSLGFRLEGVMRGALMIEGEPVDLYQMGCDLRTVKQGRVDK</sequence>
<feature type="domain" description="N-acetyltransferase" evidence="3">
    <location>
        <begin position="200"/>
        <end position="349"/>
    </location>
</feature>
<dbReference type="Proteomes" id="UP000053380">
    <property type="component" value="Unassembled WGS sequence"/>
</dbReference>
<dbReference type="RefSeq" id="WP_051506750.1">
    <property type="nucleotide sequence ID" value="NZ_KK073875.1"/>
</dbReference>
<dbReference type="AlphaFoldDB" id="A0A010YS74"/>
<organism evidence="4 5">
    <name type="scientific">Saccharibacillus sacchari DSM 19268</name>
    <dbReference type="NCBI Taxonomy" id="915437"/>
    <lineage>
        <taxon>Bacteria</taxon>
        <taxon>Bacillati</taxon>
        <taxon>Bacillota</taxon>
        <taxon>Bacilli</taxon>
        <taxon>Bacillales</taxon>
        <taxon>Paenibacillaceae</taxon>
        <taxon>Saccharibacillus</taxon>
    </lineage>
</organism>
<dbReference type="SUPFAM" id="SSF55729">
    <property type="entry name" value="Acyl-CoA N-acyltransferases (Nat)"/>
    <property type="match status" value="1"/>
</dbReference>
<dbReference type="InterPro" id="IPR016181">
    <property type="entry name" value="Acyl_CoA_acyltransferase"/>
</dbReference>
<dbReference type="Pfam" id="PF00583">
    <property type="entry name" value="Acetyltransf_1"/>
    <property type="match status" value="1"/>
</dbReference>
<evidence type="ECO:0000259" key="3">
    <source>
        <dbReference type="PROSITE" id="PS51186"/>
    </source>
</evidence>
<dbReference type="InterPro" id="IPR000182">
    <property type="entry name" value="GNAT_dom"/>
</dbReference>
<dbReference type="GO" id="GO:0005840">
    <property type="term" value="C:ribosome"/>
    <property type="evidence" value="ECO:0007669"/>
    <property type="project" value="UniProtKB-KW"/>
</dbReference>
<dbReference type="EMBL" id="JFBU01000001">
    <property type="protein sequence ID" value="EXG83060.1"/>
    <property type="molecule type" value="Genomic_DNA"/>
</dbReference>
<dbReference type="GO" id="GO:0016747">
    <property type="term" value="F:acyltransferase activity, transferring groups other than amino-acyl groups"/>
    <property type="evidence" value="ECO:0007669"/>
    <property type="project" value="InterPro"/>
</dbReference>
<evidence type="ECO:0000313" key="5">
    <source>
        <dbReference type="Proteomes" id="UP000053380"/>
    </source>
</evidence>
<protein>
    <submittedName>
        <fullName evidence="4">Acetyltransferase, ribosomal protein N-acetylase</fullName>
    </submittedName>
</protein>
<keyword evidence="2" id="KW-0012">Acyltransferase</keyword>
<keyword evidence="4" id="KW-0689">Ribosomal protein</keyword>
<proteinExistence type="predicted"/>
<evidence type="ECO:0000256" key="1">
    <source>
        <dbReference type="ARBA" id="ARBA00022679"/>
    </source>
</evidence>
<accession>A0A010YS74</accession>
<comment type="caution">
    <text evidence="4">The sequence shown here is derived from an EMBL/GenBank/DDBJ whole genome shotgun (WGS) entry which is preliminary data.</text>
</comment>